<evidence type="ECO:0000313" key="11">
    <source>
        <dbReference type="EMBL" id="RBP06298.1"/>
    </source>
</evidence>
<dbReference type="Pfam" id="PF03734">
    <property type="entry name" value="YkuD"/>
    <property type="match status" value="1"/>
</dbReference>
<evidence type="ECO:0000256" key="9">
    <source>
        <dbReference type="SAM" id="SignalP"/>
    </source>
</evidence>
<evidence type="ECO:0000259" key="10">
    <source>
        <dbReference type="PROSITE" id="PS52029"/>
    </source>
</evidence>
<feature type="active site" description="Nucleophile" evidence="7">
    <location>
        <position position="494"/>
    </location>
</feature>
<feature type="domain" description="L,D-TPase catalytic" evidence="10">
    <location>
        <begin position="365"/>
        <end position="518"/>
    </location>
</feature>
<evidence type="ECO:0000256" key="3">
    <source>
        <dbReference type="ARBA" id="ARBA00022679"/>
    </source>
</evidence>
<dbReference type="CDD" id="cd16913">
    <property type="entry name" value="YkuD_like"/>
    <property type="match status" value="1"/>
</dbReference>
<dbReference type="InterPro" id="IPR045380">
    <property type="entry name" value="LD_TPept_scaffold_dom"/>
</dbReference>
<feature type="region of interest" description="Disordered" evidence="8">
    <location>
        <begin position="85"/>
        <end position="115"/>
    </location>
</feature>
<dbReference type="RefSeq" id="WP_113891713.1">
    <property type="nucleotide sequence ID" value="NZ_QNRK01000032.1"/>
</dbReference>
<dbReference type="UniPathway" id="UPA00219"/>
<dbReference type="GO" id="GO:0008360">
    <property type="term" value="P:regulation of cell shape"/>
    <property type="evidence" value="ECO:0007669"/>
    <property type="project" value="UniProtKB-UniRule"/>
</dbReference>
<accession>A0A366EV91</accession>
<evidence type="ECO:0000313" key="12">
    <source>
        <dbReference type="Proteomes" id="UP000253529"/>
    </source>
</evidence>
<dbReference type="InterPro" id="IPR038063">
    <property type="entry name" value="Transpep_catalytic_dom"/>
</dbReference>
<keyword evidence="4 7" id="KW-0133">Cell shape</keyword>
<evidence type="ECO:0000256" key="4">
    <source>
        <dbReference type="ARBA" id="ARBA00022960"/>
    </source>
</evidence>
<dbReference type="AlphaFoldDB" id="A0A366EV91"/>
<dbReference type="PANTHER" id="PTHR41533">
    <property type="entry name" value="L,D-TRANSPEPTIDASE HI_1667-RELATED"/>
    <property type="match status" value="1"/>
</dbReference>
<dbReference type="GO" id="GO:0004180">
    <property type="term" value="F:carboxypeptidase activity"/>
    <property type="evidence" value="ECO:0007669"/>
    <property type="project" value="UniProtKB-ARBA"/>
</dbReference>
<dbReference type="GO" id="GO:0009252">
    <property type="term" value="P:peptidoglycan biosynthetic process"/>
    <property type="evidence" value="ECO:0007669"/>
    <property type="project" value="UniProtKB-UniPathway"/>
</dbReference>
<evidence type="ECO:0000256" key="6">
    <source>
        <dbReference type="ARBA" id="ARBA00023316"/>
    </source>
</evidence>
<dbReference type="InterPro" id="IPR052905">
    <property type="entry name" value="LD-transpeptidase_YkuD-like"/>
</dbReference>
<dbReference type="EMBL" id="QNRK01000032">
    <property type="protein sequence ID" value="RBP06298.1"/>
    <property type="molecule type" value="Genomic_DNA"/>
</dbReference>
<evidence type="ECO:0000256" key="8">
    <source>
        <dbReference type="SAM" id="MobiDB-lite"/>
    </source>
</evidence>
<keyword evidence="12" id="KW-1185">Reference proteome</keyword>
<proteinExistence type="inferred from homology"/>
<sequence length="572" mass="59883">MSLGVRKRRPAPFQSAVAWAALAVASGWALAAEAQGLRPPDPPPFSALTPNALIETVFAPRTAAVSVPGQAVDLGPFQVLADADAAAATPSPPEAASLAPPSVEPSAIPSAAAPPDPVPTALAAALAQLIVRDDGANPLGSGDWRAARAAIGAFYADRGFQPVWVDADGLTPAGRAVAAQVARAPEDGLQLGKVALPRGLAGPLDPDALARAEVAIAAAVVVYAEQASGSRLSPARISPILSTAPDVADPGAALAATAAAPDPGARLADFNPPQKGYRGLREALARIDEAQGRSGAGVELSGSAADAPAVPDDPLMGAASGRRARGRVAVASAAEGSRRAPARERAAILANMEMWRWEPRDMGERRIEVNIPDYSVAVMDGDAVVMSTRVVVGKPDTPTPVFSNVMRYVLINPSWQVPDSIIKKEILPRLDHFARLGYEVKTVGGRVVVRQPPGQGNALGRFAFMFPNDHSVYLHDTPSRALFDEDMRALSHGCVRVEDPQRLAEIVLEWPEARVEAAIGRAERTVFLPRPLPVHIEYFTAFVDADGTLEQRPDVYGLTQRVASTLSAAGQD</sequence>
<comment type="pathway">
    <text evidence="1 7">Cell wall biogenesis; peptidoglycan biosynthesis.</text>
</comment>
<dbReference type="InterPro" id="IPR005490">
    <property type="entry name" value="LD_TPept_cat_dom"/>
</dbReference>
<dbReference type="Pfam" id="PF20142">
    <property type="entry name" value="Scaffold"/>
    <property type="match status" value="1"/>
</dbReference>
<feature type="active site" description="Proton donor/acceptor" evidence="7">
    <location>
        <position position="475"/>
    </location>
</feature>
<dbReference type="Proteomes" id="UP000253529">
    <property type="component" value="Unassembled WGS sequence"/>
</dbReference>
<name>A0A366EV91_9HYPH</name>
<evidence type="ECO:0000256" key="1">
    <source>
        <dbReference type="ARBA" id="ARBA00004752"/>
    </source>
</evidence>
<dbReference type="PANTHER" id="PTHR41533:SF2">
    <property type="entry name" value="BLR7131 PROTEIN"/>
    <property type="match status" value="1"/>
</dbReference>
<feature type="signal peptide" evidence="9">
    <location>
        <begin position="1"/>
        <end position="31"/>
    </location>
</feature>
<evidence type="ECO:0000256" key="2">
    <source>
        <dbReference type="ARBA" id="ARBA00005992"/>
    </source>
</evidence>
<evidence type="ECO:0000256" key="7">
    <source>
        <dbReference type="PROSITE-ProRule" id="PRU01373"/>
    </source>
</evidence>
<dbReference type="SUPFAM" id="SSF141523">
    <property type="entry name" value="L,D-transpeptidase catalytic domain-like"/>
    <property type="match status" value="1"/>
</dbReference>
<keyword evidence="6 7" id="KW-0961">Cell wall biogenesis/degradation</keyword>
<keyword evidence="3" id="KW-0808">Transferase</keyword>
<dbReference type="GO" id="GO:0016740">
    <property type="term" value="F:transferase activity"/>
    <property type="evidence" value="ECO:0007669"/>
    <property type="project" value="UniProtKB-KW"/>
</dbReference>
<evidence type="ECO:0000256" key="5">
    <source>
        <dbReference type="ARBA" id="ARBA00022984"/>
    </source>
</evidence>
<keyword evidence="5 7" id="KW-0573">Peptidoglycan synthesis</keyword>
<comment type="caution">
    <text evidence="11">The sequence shown here is derived from an EMBL/GenBank/DDBJ whole genome shotgun (WGS) entry which is preliminary data.</text>
</comment>
<feature type="chain" id="PRO_5016578248" evidence="9">
    <location>
        <begin position="32"/>
        <end position="572"/>
    </location>
</feature>
<protein>
    <submittedName>
        <fullName evidence="11">Murein L,D-transpeptidase YcbB/YkuD</fullName>
    </submittedName>
</protein>
<reference evidence="11 12" key="1">
    <citation type="submission" date="2018-06" db="EMBL/GenBank/DDBJ databases">
        <title>Genomic Encyclopedia of Type Strains, Phase IV (KMG-IV): sequencing the most valuable type-strain genomes for metagenomic binning, comparative biology and taxonomic classification.</title>
        <authorList>
            <person name="Goeker M."/>
        </authorList>
    </citation>
    <scope>NUCLEOTIDE SEQUENCE [LARGE SCALE GENOMIC DNA]</scope>
    <source>
        <strain evidence="11 12">DSM 24875</strain>
    </source>
</reference>
<comment type="similarity">
    <text evidence="2">Belongs to the YkuD family.</text>
</comment>
<dbReference type="GO" id="GO:0071555">
    <property type="term" value="P:cell wall organization"/>
    <property type="evidence" value="ECO:0007669"/>
    <property type="project" value="UniProtKB-UniRule"/>
</dbReference>
<dbReference type="Gene3D" id="2.40.440.10">
    <property type="entry name" value="L,D-transpeptidase catalytic domain-like"/>
    <property type="match status" value="1"/>
</dbReference>
<organism evidence="11 12">
    <name type="scientific">Roseiarcus fermentans</name>
    <dbReference type="NCBI Taxonomy" id="1473586"/>
    <lineage>
        <taxon>Bacteria</taxon>
        <taxon>Pseudomonadati</taxon>
        <taxon>Pseudomonadota</taxon>
        <taxon>Alphaproteobacteria</taxon>
        <taxon>Hyphomicrobiales</taxon>
        <taxon>Roseiarcaceae</taxon>
        <taxon>Roseiarcus</taxon>
    </lineage>
</organism>
<feature type="region of interest" description="Disordered" evidence="8">
    <location>
        <begin position="295"/>
        <end position="322"/>
    </location>
</feature>
<feature type="compositionally biased region" description="Low complexity" evidence="8">
    <location>
        <begin position="85"/>
        <end position="111"/>
    </location>
</feature>
<keyword evidence="9" id="KW-0732">Signal</keyword>
<feature type="compositionally biased region" description="Low complexity" evidence="8">
    <location>
        <begin position="304"/>
        <end position="322"/>
    </location>
</feature>
<dbReference type="PROSITE" id="PS52029">
    <property type="entry name" value="LD_TPASE"/>
    <property type="match status" value="1"/>
</dbReference>
<gene>
    <name evidence="11" type="ORF">DFR50_13276</name>
</gene>
<dbReference type="OrthoDB" id="9778545at2"/>